<dbReference type="OrthoDB" id="9792335at2"/>
<keyword evidence="7" id="KW-0170">Cobalt</keyword>
<dbReference type="InterPro" id="IPR002933">
    <property type="entry name" value="Peptidase_M20"/>
</dbReference>
<keyword evidence="5" id="KW-0378">Hydrolase</keyword>
<dbReference type="AlphaFoldDB" id="A0A4V0Z034"/>
<evidence type="ECO:0000256" key="3">
    <source>
        <dbReference type="ARBA" id="ARBA00006247"/>
    </source>
</evidence>
<evidence type="ECO:0000313" key="9">
    <source>
        <dbReference type="EMBL" id="QBD81831.1"/>
    </source>
</evidence>
<dbReference type="GO" id="GO:0046872">
    <property type="term" value="F:metal ion binding"/>
    <property type="evidence" value="ECO:0007669"/>
    <property type="project" value="UniProtKB-KW"/>
</dbReference>
<keyword evidence="6" id="KW-0862">Zinc</keyword>
<feature type="domain" description="Peptidase M20 dimerisation" evidence="8">
    <location>
        <begin position="211"/>
        <end position="321"/>
    </location>
</feature>
<dbReference type="Gene3D" id="3.40.630.10">
    <property type="entry name" value="Zn peptidases"/>
    <property type="match status" value="1"/>
</dbReference>
<evidence type="ECO:0000313" key="10">
    <source>
        <dbReference type="Proteomes" id="UP000290365"/>
    </source>
</evidence>
<proteinExistence type="inferred from homology"/>
<keyword evidence="10" id="KW-1185">Reference proteome</keyword>
<organism evidence="9 10">
    <name type="scientific">Ktedonosporobacter rubrisoli</name>
    <dbReference type="NCBI Taxonomy" id="2509675"/>
    <lineage>
        <taxon>Bacteria</taxon>
        <taxon>Bacillati</taxon>
        <taxon>Chloroflexota</taxon>
        <taxon>Ktedonobacteria</taxon>
        <taxon>Ktedonobacterales</taxon>
        <taxon>Ktedonosporobacteraceae</taxon>
        <taxon>Ktedonosporobacter</taxon>
    </lineage>
</organism>
<comment type="similarity">
    <text evidence="3">Belongs to the peptidase M20A family.</text>
</comment>
<evidence type="ECO:0000256" key="5">
    <source>
        <dbReference type="ARBA" id="ARBA00022801"/>
    </source>
</evidence>
<dbReference type="EMBL" id="CP035758">
    <property type="protein sequence ID" value="QBD81831.1"/>
    <property type="molecule type" value="Genomic_DNA"/>
</dbReference>
<gene>
    <name evidence="9" type="ORF">EPA93_40005</name>
</gene>
<dbReference type="Pfam" id="PF07687">
    <property type="entry name" value="M20_dimer"/>
    <property type="match status" value="1"/>
</dbReference>
<evidence type="ECO:0000256" key="7">
    <source>
        <dbReference type="ARBA" id="ARBA00023285"/>
    </source>
</evidence>
<reference evidence="9 10" key="1">
    <citation type="submission" date="2019-01" db="EMBL/GenBank/DDBJ databases">
        <title>Ktedonosporobacter rubrisoli SCAWS-G2.</title>
        <authorList>
            <person name="Huang Y."/>
            <person name="Yan B."/>
        </authorList>
    </citation>
    <scope>NUCLEOTIDE SEQUENCE [LARGE SCALE GENOMIC DNA]</scope>
    <source>
        <strain evidence="9 10">SCAWS-G2</strain>
    </source>
</reference>
<evidence type="ECO:0000256" key="4">
    <source>
        <dbReference type="ARBA" id="ARBA00022723"/>
    </source>
</evidence>
<protein>
    <submittedName>
        <fullName evidence="9">ArgE/DapE family deacylase</fullName>
    </submittedName>
</protein>
<evidence type="ECO:0000256" key="2">
    <source>
        <dbReference type="ARBA" id="ARBA00001947"/>
    </source>
</evidence>
<evidence type="ECO:0000259" key="8">
    <source>
        <dbReference type="Pfam" id="PF07687"/>
    </source>
</evidence>
<evidence type="ECO:0000256" key="1">
    <source>
        <dbReference type="ARBA" id="ARBA00001941"/>
    </source>
</evidence>
<dbReference type="SUPFAM" id="SSF55031">
    <property type="entry name" value="Bacterial exopeptidase dimerisation domain"/>
    <property type="match status" value="1"/>
</dbReference>
<dbReference type="SUPFAM" id="SSF53187">
    <property type="entry name" value="Zn-dependent exopeptidases"/>
    <property type="match status" value="1"/>
</dbReference>
<dbReference type="NCBIfam" id="TIGR01910">
    <property type="entry name" value="DapE-ArgE"/>
    <property type="match status" value="1"/>
</dbReference>
<evidence type="ECO:0000256" key="6">
    <source>
        <dbReference type="ARBA" id="ARBA00022833"/>
    </source>
</evidence>
<dbReference type="InterPro" id="IPR036264">
    <property type="entry name" value="Bact_exopeptidase_dim_dom"/>
</dbReference>
<sequence>MVKPLQPQQAQAIISAAEALTDEAVTFLQGLIRIPTVNPPGHAYPECAHYIGEHLRTTGYEVEYLELTPAEVEELAPYGGNMPRTNVIGRLADPRPGPVLHFNGHMDVVPVGPGWSTDPFSGELRDGRVFGRGASDMKGGIAAQIFAVEAIRRAGLTLQGTIEQSGVVDEESTGNRNAGMGFLVERGYIAAGKTDYVVITEPLNVDNVCLGHRGAIWGEITTFGLPSHGSTPERGVNAVEHMAHFIDAATRTLKPRLQQRLNSHPVVPASASAASISFNIIQGGTNTNSVPDSCSAVFDRRLVVGEDLETARQEITSILEQCARDIPGFRYNYSERYATVPTWVSAETPLVAAFTEAVEEVLGRTPGYVCSPGTDDQRFVVHNAGIEQCIVYGPGEIIQTHNIDESLAVADLVASIKVMALAAASLLGVE</sequence>
<dbReference type="Proteomes" id="UP000290365">
    <property type="component" value="Chromosome"/>
</dbReference>
<dbReference type="Pfam" id="PF01546">
    <property type="entry name" value="Peptidase_M20"/>
    <property type="match status" value="1"/>
</dbReference>
<accession>A0A4V0Z034</accession>
<dbReference type="Gene3D" id="3.30.70.360">
    <property type="match status" value="1"/>
</dbReference>
<dbReference type="InterPro" id="IPR050072">
    <property type="entry name" value="Peptidase_M20A"/>
</dbReference>
<dbReference type="InterPro" id="IPR010182">
    <property type="entry name" value="ArgE/DapE"/>
</dbReference>
<dbReference type="InterPro" id="IPR011650">
    <property type="entry name" value="Peptidase_M20_dimer"/>
</dbReference>
<comment type="cofactor">
    <cofactor evidence="2">
        <name>Zn(2+)</name>
        <dbReference type="ChEBI" id="CHEBI:29105"/>
    </cofactor>
</comment>
<name>A0A4V0Z034_KTERU</name>
<dbReference type="GO" id="GO:0016787">
    <property type="term" value="F:hydrolase activity"/>
    <property type="evidence" value="ECO:0007669"/>
    <property type="project" value="UniProtKB-KW"/>
</dbReference>
<keyword evidence="4" id="KW-0479">Metal-binding</keyword>
<dbReference type="RefSeq" id="WP_129892892.1">
    <property type="nucleotide sequence ID" value="NZ_CP035758.1"/>
</dbReference>
<dbReference type="KEGG" id="kbs:EPA93_40005"/>
<comment type="cofactor">
    <cofactor evidence="1">
        <name>Co(2+)</name>
        <dbReference type="ChEBI" id="CHEBI:48828"/>
    </cofactor>
</comment>
<dbReference type="PANTHER" id="PTHR43808">
    <property type="entry name" value="ACETYLORNITHINE DEACETYLASE"/>
    <property type="match status" value="1"/>
</dbReference>